<accession>A0A382PWA8</accession>
<dbReference type="InterPro" id="IPR027417">
    <property type="entry name" value="P-loop_NTPase"/>
</dbReference>
<evidence type="ECO:0008006" key="2">
    <source>
        <dbReference type="Google" id="ProtNLM"/>
    </source>
</evidence>
<name>A0A382PWA8_9ZZZZ</name>
<organism evidence="1">
    <name type="scientific">marine metagenome</name>
    <dbReference type="NCBI Taxonomy" id="408172"/>
    <lineage>
        <taxon>unclassified sequences</taxon>
        <taxon>metagenomes</taxon>
        <taxon>ecological metagenomes</taxon>
    </lineage>
</organism>
<dbReference type="EMBL" id="UINC01110244">
    <property type="protein sequence ID" value="SVC77614.1"/>
    <property type="molecule type" value="Genomic_DNA"/>
</dbReference>
<reference evidence="1" key="1">
    <citation type="submission" date="2018-05" db="EMBL/GenBank/DDBJ databases">
        <authorList>
            <person name="Lanie J.A."/>
            <person name="Ng W.-L."/>
            <person name="Kazmierczak K.M."/>
            <person name="Andrzejewski T.M."/>
            <person name="Davidsen T.M."/>
            <person name="Wayne K.J."/>
            <person name="Tettelin H."/>
            <person name="Glass J.I."/>
            <person name="Rusch D."/>
            <person name="Podicherti R."/>
            <person name="Tsui H.-C.T."/>
            <person name="Winkler M.E."/>
        </authorList>
    </citation>
    <scope>NUCLEOTIDE SEQUENCE</scope>
</reference>
<dbReference type="AlphaFoldDB" id="A0A382PWA8"/>
<proteinExistence type="predicted"/>
<sequence length="39" mass="4366">MTESQATNITWHQATIDCAARERLLNQKGCIIWFTGLSG</sequence>
<protein>
    <recommendedName>
        <fullName evidence="2">Adenylyl-sulfate kinase</fullName>
    </recommendedName>
</protein>
<gene>
    <name evidence="1" type="ORF">METZ01_LOCUS330468</name>
</gene>
<dbReference type="Gene3D" id="3.40.50.300">
    <property type="entry name" value="P-loop containing nucleotide triphosphate hydrolases"/>
    <property type="match status" value="1"/>
</dbReference>
<evidence type="ECO:0000313" key="1">
    <source>
        <dbReference type="EMBL" id="SVC77614.1"/>
    </source>
</evidence>
<feature type="non-terminal residue" evidence="1">
    <location>
        <position position="39"/>
    </location>
</feature>